<sequence length="272" mass="29114">MTAQKTTGNAVPKADKLSDLFSLKGKVVVITGASGPRGMGIEAARGCAEMGADVAITYASRKEGAEKNVAELEKEYGVKAKCYKLQIDDYSDCQRLVSDVIKDFGKIDAFIANAGATANGGVLDDSKEEWDRVVQTDLSGTAYCAKAVGPHFKERGTGSFVITASMSGHIANYPQEQTSYNVAKAGCIHMARSLANEWRGFARVNSISPGYIDTGLSDFIDQKTQDLWNSMIPLNRPGNAKELKGAYVYLVSDASSYTTGADIVIDGGYTCR</sequence>
<comment type="caution">
    <text evidence="4">The sequence shown here is derived from an EMBL/GenBank/DDBJ whole genome shotgun (WGS) entry which is preliminary data.</text>
</comment>
<gene>
    <name evidence="4" type="ORF">QBC41DRAFT_287580</name>
</gene>
<dbReference type="CDD" id="cd05352">
    <property type="entry name" value="MDH-like_SDR_c"/>
    <property type="match status" value="1"/>
</dbReference>
<organism evidence="4 5">
    <name type="scientific">Cercophora samala</name>
    <dbReference type="NCBI Taxonomy" id="330535"/>
    <lineage>
        <taxon>Eukaryota</taxon>
        <taxon>Fungi</taxon>
        <taxon>Dikarya</taxon>
        <taxon>Ascomycota</taxon>
        <taxon>Pezizomycotina</taxon>
        <taxon>Sordariomycetes</taxon>
        <taxon>Sordariomycetidae</taxon>
        <taxon>Sordariales</taxon>
        <taxon>Lasiosphaeriaceae</taxon>
        <taxon>Cercophora</taxon>
    </lineage>
</organism>
<proteinExistence type="inferred from homology"/>
<dbReference type="AlphaFoldDB" id="A0AA39YTX7"/>
<keyword evidence="3" id="KW-0560">Oxidoreductase</keyword>
<comment type="similarity">
    <text evidence="1">Belongs to the short-chain dehydrogenases/reductases (SDR) family.</text>
</comment>
<dbReference type="GO" id="GO:0050085">
    <property type="term" value="F:mannitol 2-dehydrogenase (NADP+) activity"/>
    <property type="evidence" value="ECO:0007669"/>
    <property type="project" value="UniProtKB-ARBA"/>
</dbReference>
<keyword evidence="5" id="KW-1185">Reference proteome</keyword>
<accession>A0AA39YTX7</accession>
<dbReference type="SUPFAM" id="SSF51735">
    <property type="entry name" value="NAD(P)-binding Rossmann-fold domains"/>
    <property type="match status" value="1"/>
</dbReference>
<dbReference type="GO" id="GO:0050664">
    <property type="term" value="F:oxidoreductase activity, acting on NAD(P)H, oxygen as acceptor"/>
    <property type="evidence" value="ECO:0007669"/>
    <property type="project" value="TreeGrafter"/>
</dbReference>
<dbReference type="Pfam" id="PF13561">
    <property type="entry name" value="adh_short_C2"/>
    <property type="match status" value="1"/>
</dbReference>
<dbReference type="InterPro" id="IPR036291">
    <property type="entry name" value="NAD(P)-bd_dom_sf"/>
</dbReference>
<evidence type="ECO:0000313" key="5">
    <source>
        <dbReference type="Proteomes" id="UP001174997"/>
    </source>
</evidence>
<dbReference type="Proteomes" id="UP001174997">
    <property type="component" value="Unassembled WGS sequence"/>
</dbReference>
<dbReference type="EMBL" id="JAULSY010000201">
    <property type="protein sequence ID" value="KAK0658528.1"/>
    <property type="molecule type" value="Genomic_DNA"/>
</dbReference>
<dbReference type="PANTHER" id="PTHR43008">
    <property type="entry name" value="BENZIL REDUCTASE"/>
    <property type="match status" value="1"/>
</dbReference>
<evidence type="ECO:0008006" key="6">
    <source>
        <dbReference type="Google" id="ProtNLM"/>
    </source>
</evidence>
<evidence type="ECO:0000256" key="1">
    <source>
        <dbReference type="ARBA" id="ARBA00006484"/>
    </source>
</evidence>
<dbReference type="PRINTS" id="PR00081">
    <property type="entry name" value="GDHRDH"/>
</dbReference>
<evidence type="ECO:0000256" key="2">
    <source>
        <dbReference type="ARBA" id="ARBA00022857"/>
    </source>
</evidence>
<dbReference type="InterPro" id="IPR002347">
    <property type="entry name" value="SDR_fam"/>
</dbReference>
<dbReference type="GO" id="GO:0019594">
    <property type="term" value="P:mannitol metabolic process"/>
    <property type="evidence" value="ECO:0007669"/>
    <property type="project" value="UniProtKB-ARBA"/>
</dbReference>
<dbReference type="PANTHER" id="PTHR43008:SF3">
    <property type="entry name" value="MANNITOL DEHYDROGENASE"/>
    <property type="match status" value="1"/>
</dbReference>
<protein>
    <recommendedName>
        <fullName evidence="6">L-xylulose reductase</fullName>
    </recommendedName>
</protein>
<evidence type="ECO:0000313" key="4">
    <source>
        <dbReference type="EMBL" id="KAK0658528.1"/>
    </source>
</evidence>
<dbReference type="Gene3D" id="3.40.50.720">
    <property type="entry name" value="NAD(P)-binding Rossmann-like Domain"/>
    <property type="match status" value="1"/>
</dbReference>
<dbReference type="FunFam" id="3.40.50.720:FF:000090">
    <property type="entry name" value="NADP-dependent mannitol dehydrogenase"/>
    <property type="match status" value="1"/>
</dbReference>
<keyword evidence="2" id="KW-0521">NADP</keyword>
<evidence type="ECO:0000256" key="3">
    <source>
        <dbReference type="ARBA" id="ARBA00023002"/>
    </source>
</evidence>
<name>A0AA39YTX7_9PEZI</name>
<reference evidence="4" key="1">
    <citation type="submission" date="2023-06" db="EMBL/GenBank/DDBJ databases">
        <title>Genome-scale phylogeny and comparative genomics of the fungal order Sordariales.</title>
        <authorList>
            <consortium name="Lawrence Berkeley National Laboratory"/>
            <person name="Hensen N."/>
            <person name="Bonometti L."/>
            <person name="Westerberg I."/>
            <person name="Brannstrom I.O."/>
            <person name="Guillou S."/>
            <person name="Cros-Aarteil S."/>
            <person name="Calhoun S."/>
            <person name="Haridas S."/>
            <person name="Kuo A."/>
            <person name="Mondo S."/>
            <person name="Pangilinan J."/>
            <person name="Riley R."/>
            <person name="Labutti K."/>
            <person name="Andreopoulos B."/>
            <person name="Lipzen A."/>
            <person name="Chen C."/>
            <person name="Yanf M."/>
            <person name="Daum C."/>
            <person name="Ng V."/>
            <person name="Clum A."/>
            <person name="Steindorff A."/>
            <person name="Ohm R."/>
            <person name="Martin F."/>
            <person name="Silar P."/>
            <person name="Natvig D."/>
            <person name="Lalanne C."/>
            <person name="Gautier V."/>
            <person name="Ament-Velasquez S.L."/>
            <person name="Kruys A."/>
            <person name="Hutchinson M.I."/>
            <person name="Powell A.J."/>
            <person name="Barry K."/>
            <person name="Miller A.N."/>
            <person name="Grigoriev I.V."/>
            <person name="Debuchy R."/>
            <person name="Gladieux P."/>
            <person name="Thoren M.H."/>
            <person name="Johannesson H."/>
        </authorList>
    </citation>
    <scope>NUCLEOTIDE SEQUENCE</scope>
    <source>
        <strain evidence="4">CBS 307.81</strain>
    </source>
</reference>